<accession>A0AAN1BH36</accession>
<evidence type="ECO:0000313" key="1">
    <source>
        <dbReference type="EMBL" id="ARQ11179.1"/>
    </source>
</evidence>
<protein>
    <submittedName>
        <fullName evidence="1">Uncharacterized protein</fullName>
    </submittedName>
</protein>
<sequence length="100" mass="10866">MTTGSSSLYPLSFKSFFDVTLMSFSRKPSMTAEATKRVHQRQPHDLAVVVSVGIQKDLQQVDGGDGDDRGDDLDLELTKEGNLVVRIAGLVETADEILVA</sequence>
<evidence type="ECO:0000313" key="2">
    <source>
        <dbReference type="Proteomes" id="UP000194159"/>
    </source>
</evidence>
<dbReference type="AlphaFoldDB" id="A0AAN1BH36"/>
<organism evidence="1 2">
    <name type="scientific">Rhizobium etli</name>
    <dbReference type="NCBI Taxonomy" id="29449"/>
    <lineage>
        <taxon>Bacteria</taxon>
        <taxon>Pseudomonadati</taxon>
        <taxon>Pseudomonadota</taxon>
        <taxon>Alphaproteobacteria</taxon>
        <taxon>Hyphomicrobiales</taxon>
        <taxon>Rhizobiaceae</taxon>
        <taxon>Rhizobium/Agrobacterium group</taxon>
        <taxon>Rhizobium</taxon>
    </lineage>
</organism>
<dbReference type="EMBL" id="CP020906">
    <property type="protein sequence ID" value="ARQ11179.1"/>
    <property type="molecule type" value="Genomic_DNA"/>
</dbReference>
<reference evidence="1 2" key="1">
    <citation type="submission" date="2017-04" db="EMBL/GenBank/DDBJ databases">
        <title>Complete genome sequences of Rhizobium genomic linages associated to common bean (phaseolus vulgaris).</title>
        <authorList>
            <person name="Santamaria R.I."/>
            <person name="Bustos P."/>
            <person name="Perez-Carrascal O."/>
            <person name="Martinez-Flores I."/>
            <person name="Juarez S."/>
            <person name="Lozano L."/>
            <person name="Miranda F."/>
            <person name="Vinuesa P."/>
            <person name="Martinez-Romero E."/>
            <person name="Cevallos M.A."/>
            <person name="Romero D."/>
            <person name="Davila G."/>
            <person name="Gonzalez V."/>
        </authorList>
    </citation>
    <scope>NUCLEOTIDE SEQUENCE [LARGE SCALE GENOMIC DNA]</scope>
    <source>
        <strain evidence="1 2">NXC12</strain>
    </source>
</reference>
<proteinExistence type="predicted"/>
<gene>
    <name evidence="1" type="ORF">NXC12_CH03192</name>
</gene>
<name>A0AAN1BH36_RHIET</name>
<dbReference type="Proteomes" id="UP000194159">
    <property type="component" value="Chromosome"/>
</dbReference>